<evidence type="ECO:0000313" key="27">
    <source>
        <dbReference type="Proteomes" id="UP000694388"/>
    </source>
</evidence>
<dbReference type="InterPro" id="IPR001508">
    <property type="entry name" value="Iono_Glu_rcpt_met"/>
</dbReference>
<evidence type="ECO:0000313" key="26">
    <source>
        <dbReference type="Ensembl" id="ENSEBUP00000005365.1"/>
    </source>
</evidence>
<evidence type="ECO:0000256" key="12">
    <source>
        <dbReference type="ARBA" id="ARBA00023170"/>
    </source>
</evidence>
<evidence type="ECO:0000256" key="17">
    <source>
        <dbReference type="ARBA" id="ARBA00034104"/>
    </source>
</evidence>
<keyword evidence="3 24" id="KW-0812">Transmembrane</keyword>
<dbReference type="GO" id="GO:0045211">
    <property type="term" value="C:postsynaptic membrane"/>
    <property type="evidence" value="ECO:0007669"/>
    <property type="project" value="UniProtKB-SubCell"/>
</dbReference>
<dbReference type="Gene3D" id="3.40.190.10">
    <property type="entry name" value="Periplasmic binding protein-like II"/>
    <property type="match status" value="2"/>
</dbReference>
<evidence type="ECO:0000256" key="6">
    <source>
        <dbReference type="ARBA" id="ARBA00022842"/>
    </source>
</evidence>
<evidence type="ECO:0000256" key="3">
    <source>
        <dbReference type="ARBA" id="ARBA00022692"/>
    </source>
</evidence>
<feature type="disulfide bond" evidence="23">
    <location>
        <begin position="186"/>
        <end position="241"/>
    </location>
</feature>
<keyword evidence="11 23" id="KW-1015">Disulfide bond</keyword>
<dbReference type="GeneTree" id="ENSGT00940000156964"/>
<reference evidence="26" key="2">
    <citation type="submission" date="2025-09" db="UniProtKB">
        <authorList>
            <consortium name="Ensembl"/>
        </authorList>
    </citation>
    <scope>IDENTIFICATION</scope>
</reference>
<name>A0A8C4PYB0_EPTBU</name>
<keyword evidence="4" id="KW-0732">Signal</keyword>
<feature type="binding site" evidence="21">
    <location>
        <position position="131"/>
    </location>
    <ligand>
        <name>L-glutamate</name>
        <dbReference type="ChEBI" id="CHEBI:29985"/>
    </ligand>
</feature>
<evidence type="ECO:0000256" key="18">
    <source>
        <dbReference type="ARBA" id="ARBA00034430"/>
    </source>
</evidence>
<evidence type="ECO:0000259" key="25">
    <source>
        <dbReference type="SMART" id="SM00079"/>
    </source>
</evidence>
<dbReference type="AlphaFoldDB" id="A0A8C4PYB0"/>
<evidence type="ECO:0000256" key="4">
    <source>
        <dbReference type="ARBA" id="ARBA00022729"/>
    </source>
</evidence>
<keyword evidence="13" id="KW-0325">Glycoprotein</keyword>
<evidence type="ECO:0000256" key="14">
    <source>
        <dbReference type="ARBA" id="ARBA00023257"/>
    </source>
</evidence>
<keyword evidence="15" id="KW-1071">Ligand-gated ion channel</keyword>
<evidence type="ECO:0000256" key="21">
    <source>
        <dbReference type="PIRSR" id="PIRSR601508-1"/>
    </source>
</evidence>
<evidence type="ECO:0000256" key="9">
    <source>
        <dbReference type="ARBA" id="ARBA00023065"/>
    </source>
</evidence>
<evidence type="ECO:0000256" key="24">
    <source>
        <dbReference type="SAM" id="Phobius"/>
    </source>
</evidence>
<evidence type="ECO:0000256" key="1">
    <source>
        <dbReference type="ARBA" id="ARBA00022448"/>
    </source>
</evidence>
<feature type="site" description="Interaction with the cone snail toxin Con-ikot-ikot" evidence="22">
    <location>
        <position position="136"/>
    </location>
</feature>
<keyword evidence="14" id="KW-0628">Postsynaptic cell membrane</keyword>
<keyword evidence="7 24" id="KW-1133">Transmembrane helix</keyword>
<sequence length="868" mass="98025">MMFILCLLVSGIAVFVFEYFSPVGYNRELASGKEPGGPAFTIGKSIWLLWAIVFNNSVPVENPRGTTSKFMVSVWAFFAVIFLASYTANLAAFMIQEDYVDMVSGMSDSKFQNPTQQHPAFRFGTVPNGSTERNIRNNYPHMHAYMSKFNQKNVERALVSLKTGKLDAFIYDAAVLNYMAGKDEGCRLVTIGSGKVFATTGYGIALQKNSRWKRAIDLALLQFIGDGEMDELEMIWLTGICHGERNDVMSSKLDVDNMAGVFYMLVVAMALSLIVFIGEHFFYYVRRHCVKNTELDKPGLLYSISRGMYSCIYGVEVTKKKKYLQSPQKLVMDTNSSITRLLKTARSMASLTQVNGSHPTPHRGNPERMYASTHGMNGPFHRMALANSVIYNHNPGSHRSSLREGIYPEDVPPPPQYRLPPGGAYGYKEPDTSHHPVMANTTIHEFRNDECNMARPRYPWDRSKDQGPPCHKGPLRSLSPAYLAVQRAYRDGADLGRGYLSDLEEIREHGSDSRAESEGYREKNIHYRKFDRNFRDGGRLPGRFSLKEKDLYGIPPPKMLTRYASMDWKDPMMFVSSTPNILEPMGKKRAMFKRSDSFHENEPTMQTATSLSTLYHHHHHDKECSACKVKMQEPAPFNLHRGEGAQMRVCRNCPGHFMKRYGSSHGRHFCHACKYGTAVPKRPVLEHYAPDRQPAHLSADDACSYSSFSSQNMHHIPCKDSRYKMGYCSEYSKAAEDEYMEGKFLDTDGGESVHTVCYRPAHSVEASYAESASSPYANRSNYAANFSRRPTTEQAHDRHFVPGKAAGPGTPWAPKQISEETMQLCTQPSGYKMPYFSSKADGWAVPRPTNNSYIRRVYTKLPSVESEV</sequence>
<feature type="binding site" evidence="21">
    <location>
        <position position="172"/>
    </location>
    <ligand>
        <name>L-glutamate</name>
        <dbReference type="ChEBI" id="CHEBI:29985"/>
    </ligand>
</feature>
<dbReference type="Proteomes" id="UP000694388">
    <property type="component" value="Unplaced"/>
</dbReference>
<evidence type="ECO:0000256" key="20">
    <source>
        <dbReference type="ARBA" id="ARBA00036634"/>
    </source>
</evidence>
<feature type="site" description="Crucial to convey clamshell closure to channel opening" evidence="22">
    <location>
        <position position="103"/>
    </location>
</feature>
<keyword evidence="10 24" id="KW-0472">Membrane</keyword>
<evidence type="ECO:0000256" key="2">
    <source>
        <dbReference type="ARBA" id="ARBA00022475"/>
    </source>
</evidence>
<comment type="catalytic activity">
    <reaction evidence="18">
        <text>K(+)(in) = K(+)(out)</text>
        <dbReference type="Rhea" id="RHEA:29463"/>
        <dbReference type="ChEBI" id="CHEBI:29103"/>
    </reaction>
</comment>
<dbReference type="PRINTS" id="PR00177">
    <property type="entry name" value="NMDARECEPTOR"/>
</dbReference>
<keyword evidence="9" id="KW-0406">Ion transport</keyword>
<evidence type="ECO:0000256" key="22">
    <source>
        <dbReference type="PIRSR" id="PIRSR601508-2"/>
    </source>
</evidence>
<reference evidence="26" key="1">
    <citation type="submission" date="2025-08" db="UniProtKB">
        <authorList>
            <consortium name="Ensembl"/>
        </authorList>
    </citation>
    <scope>IDENTIFICATION</scope>
</reference>
<keyword evidence="2" id="KW-1003">Cell membrane</keyword>
<accession>A0A8C4PYB0</accession>
<comment type="subcellular location">
    <subcellularLocation>
        <location evidence="17">Postsynaptic cell membrane</location>
        <topology evidence="17">Multi-pass membrane protein</topology>
    </subcellularLocation>
</comment>
<dbReference type="Pfam" id="PF00060">
    <property type="entry name" value="Lig_chan"/>
    <property type="match status" value="1"/>
</dbReference>
<dbReference type="PANTHER" id="PTHR18966">
    <property type="entry name" value="IONOTROPIC GLUTAMATE RECEPTOR"/>
    <property type="match status" value="1"/>
</dbReference>
<feature type="transmembrane region" description="Helical" evidence="24">
    <location>
        <begin position="36"/>
        <end position="58"/>
    </location>
</feature>
<dbReference type="InterPro" id="IPR018884">
    <property type="entry name" value="NMDAR2_C"/>
</dbReference>
<comment type="catalytic activity">
    <reaction evidence="20">
        <text>Ca(2+)(in) = Ca(2+)(out)</text>
        <dbReference type="Rhea" id="RHEA:29671"/>
        <dbReference type="ChEBI" id="CHEBI:29108"/>
    </reaction>
</comment>
<dbReference type="GO" id="GO:0004972">
    <property type="term" value="F:NMDA glutamate receptor activity"/>
    <property type="evidence" value="ECO:0007669"/>
    <property type="project" value="UniProtKB-ARBA"/>
</dbReference>
<evidence type="ECO:0000256" key="5">
    <source>
        <dbReference type="ARBA" id="ARBA00022837"/>
    </source>
</evidence>
<keyword evidence="6" id="KW-0460">Magnesium</keyword>
<feature type="domain" description="Ionotropic glutamate receptor C-terminal" evidence="25">
    <location>
        <begin position="18"/>
        <end position="239"/>
    </location>
</feature>
<evidence type="ECO:0000256" key="23">
    <source>
        <dbReference type="PIRSR" id="PIRSR601508-3"/>
    </source>
</evidence>
<evidence type="ECO:0000256" key="16">
    <source>
        <dbReference type="ARBA" id="ARBA00023303"/>
    </source>
</evidence>
<comment type="catalytic activity">
    <reaction evidence="19">
        <text>Na(+)(in) = Na(+)(out)</text>
        <dbReference type="Rhea" id="RHEA:34963"/>
        <dbReference type="ChEBI" id="CHEBI:29101"/>
    </reaction>
</comment>
<keyword evidence="12" id="KW-0675">Receptor</keyword>
<dbReference type="SMART" id="SM00079">
    <property type="entry name" value="PBPe"/>
    <property type="match status" value="1"/>
</dbReference>
<keyword evidence="1" id="KW-0813">Transport</keyword>
<feature type="transmembrane region" description="Helical" evidence="24">
    <location>
        <begin position="261"/>
        <end position="285"/>
    </location>
</feature>
<dbReference type="SUPFAM" id="SSF53850">
    <property type="entry name" value="Periplasmic binding protein-like II"/>
    <property type="match status" value="1"/>
</dbReference>
<feature type="binding site" evidence="21">
    <location>
        <position position="130"/>
    </location>
    <ligand>
        <name>L-glutamate</name>
        <dbReference type="ChEBI" id="CHEBI:29985"/>
    </ligand>
</feature>
<dbReference type="GO" id="GO:0017146">
    <property type="term" value="C:NMDA selective glutamate receptor complex"/>
    <property type="evidence" value="ECO:0007669"/>
    <property type="project" value="UniProtKB-ARBA"/>
</dbReference>
<dbReference type="Ensembl" id="ENSEBUT00000005803.1">
    <property type="protein sequence ID" value="ENSEBUP00000005365.1"/>
    <property type="gene ID" value="ENSEBUG00000003663.1"/>
</dbReference>
<dbReference type="InterPro" id="IPR015683">
    <property type="entry name" value="Ionotropic_Glu_rcpt"/>
</dbReference>
<keyword evidence="16" id="KW-0407">Ion channel</keyword>
<evidence type="ECO:0000256" key="11">
    <source>
        <dbReference type="ARBA" id="ARBA00023157"/>
    </source>
</evidence>
<evidence type="ECO:0000256" key="13">
    <source>
        <dbReference type="ARBA" id="ARBA00023180"/>
    </source>
</evidence>
<dbReference type="Pfam" id="PF10565">
    <property type="entry name" value="NMDAR2_C"/>
    <property type="match status" value="1"/>
</dbReference>
<keyword evidence="5" id="KW-0106">Calcium</keyword>
<dbReference type="FunFam" id="3.40.190.10:FF:000007">
    <property type="entry name" value="Putative glutamate receptor ionotropic NMDA 2B"/>
    <property type="match status" value="1"/>
</dbReference>
<feature type="transmembrane region" description="Helical" evidence="24">
    <location>
        <begin position="70"/>
        <end position="95"/>
    </location>
</feature>
<organism evidence="26 27">
    <name type="scientific">Eptatretus burgeri</name>
    <name type="common">Inshore hagfish</name>
    <dbReference type="NCBI Taxonomy" id="7764"/>
    <lineage>
        <taxon>Eukaryota</taxon>
        <taxon>Metazoa</taxon>
        <taxon>Chordata</taxon>
        <taxon>Craniata</taxon>
        <taxon>Vertebrata</taxon>
        <taxon>Cyclostomata</taxon>
        <taxon>Myxini</taxon>
        <taxon>Myxiniformes</taxon>
        <taxon>Myxinidae</taxon>
        <taxon>Eptatretinae</taxon>
        <taxon>Eptatretus</taxon>
    </lineage>
</organism>
<evidence type="ECO:0000256" key="8">
    <source>
        <dbReference type="ARBA" id="ARBA00023018"/>
    </source>
</evidence>
<evidence type="ECO:0000256" key="19">
    <source>
        <dbReference type="ARBA" id="ARBA00036239"/>
    </source>
</evidence>
<evidence type="ECO:0000256" key="15">
    <source>
        <dbReference type="ARBA" id="ARBA00023286"/>
    </source>
</evidence>
<protein>
    <recommendedName>
        <fullName evidence="25">Ionotropic glutamate receptor C-terminal domain-containing protein</fullName>
    </recommendedName>
</protein>
<dbReference type="InterPro" id="IPR001320">
    <property type="entry name" value="Iontro_rcpt_C"/>
</dbReference>
<keyword evidence="27" id="KW-1185">Reference proteome</keyword>
<proteinExistence type="predicted"/>
<evidence type="ECO:0000256" key="10">
    <source>
        <dbReference type="ARBA" id="ARBA00023136"/>
    </source>
</evidence>
<keyword evidence="8" id="KW-0770">Synapse</keyword>
<evidence type="ECO:0000256" key="7">
    <source>
        <dbReference type="ARBA" id="ARBA00022989"/>
    </source>
</evidence>